<dbReference type="InterPro" id="IPR052956">
    <property type="entry name" value="Mesenchyme-surface_protein"/>
</dbReference>
<evidence type="ECO:0000259" key="1">
    <source>
        <dbReference type="Pfam" id="PF22494"/>
    </source>
</evidence>
<dbReference type="RefSeq" id="XP_006818680.1">
    <property type="nucleotide sequence ID" value="XM_006818617.1"/>
</dbReference>
<dbReference type="Pfam" id="PF22494">
    <property type="entry name" value="choice_anch_I"/>
    <property type="match status" value="2"/>
</dbReference>
<dbReference type="SUPFAM" id="SSF50969">
    <property type="entry name" value="YVTN repeat-like/Quinoprotein amine dehydrogenase"/>
    <property type="match status" value="1"/>
</dbReference>
<dbReference type="GeneID" id="102810357"/>
<dbReference type="PANTHER" id="PTHR46928:SF1">
    <property type="entry name" value="MESENCHYME-SPECIFIC CELL SURFACE GLYCOPROTEIN"/>
    <property type="match status" value="1"/>
</dbReference>
<gene>
    <name evidence="3" type="primary">LOC102810357</name>
</gene>
<dbReference type="InterPro" id="IPR055188">
    <property type="entry name" value="Choice_anch_I"/>
</dbReference>
<feature type="domain" description="Choice-of-anchor I" evidence="1">
    <location>
        <begin position="291"/>
        <end position="556"/>
    </location>
</feature>
<protein>
    <submittedName>
        <fullName evidence="3">Uncharacterized protein LOC102810357</fullName>
    </submittedName>
</protein>
<accession>A0ABM0MF89</accession>
<sequence>MGNSTKNMKGGLVYLQKISTRQAAYYLCLPLSKTMCVTKLCIVVYLSIALTECVVVLKPISTLYLPYVYVDDQPLYAPGNDVAEQLAHDPKDHLVYVVGTHVIHILDVSDADNPYIVYHSNITQGVATDIELCGDYVGMSVVAVPKTSPGTVLIFDRYDGTGIWNPIHEITVGALPDMLHFTKDCTTIVVANEGEPGESELEEGTYVDPEGSVTIITFPSKDLSQTPQITTADFTTFNDRADQYVSNGVRAPMMGQVPQISSGFSQNMEPEYVAFNEDDSIAYIALQERINIQSWPILGMYQPDGLIYIHIDDAGYLVMANEGDSMEIEFEDDSWDESITGHVFVQDDLLSTTVSDRIAHALANDSMLGRLGFSMVDGKSASNSTKYDTFYSYGGRSFSIIRTSDMHSVFDSGSELESIHAEVYPSIFNMNGKFSNLEETPEDLIDSRSDNKGPEPESLAYGKVGSKDILFIGNERMNTIMLYSVTGGGGILSVAFESIYRAGGLDDTFDNLYGERNLGDYDPEDMRFVDGPVSPNGRPMLLVAATVSGTVSLYEVLEEERETRRPDFRSAYDKIGVQRGDIEQHSTGFSMPNLGSVISPTREKYNVMLDILSKQKVLTDLPKGPIRMSVYKHFTKLTMATLLIYNLSFDWETLN</sequence>
<feature type="domain" description="Choice-of-anchor I" evidence="1">
    <location>
        <begin position="82"/>
        <end position="289"/>
    </location>
</feature>
<name>A0ABM0MF89_SACKO</name>
<reference evidence="3" key="1">
    <citation type="submission" date="2025-08" db="UniProtKB">
        <authorList>
            <consortium name="RefSeq"/>
        </authorList>
    </citation>
    <scope>IDENTIFICATION</scope>
    <source>
        <tissue evidence="3">Testes</tissue>
    </source>
</reference>
<evidence type="ECO:0000313" key="3">
    <source>
        <dbReference type="RefSeq" id="XP_006818680.1"/>
    </source>
</evidence>
<dbReference type="InterPro" id="IPR011044">
    <property type="entry name" value="Quino_amine_DH_bsu"/>
</dbReference>
<evidence type="ECO:0000313" key="2">
    <source>
        <dbReference type="Proteomes" id="UP000694865"/>
    </source>
</evidence>
<organism evidence="2 3">
    <name type="scientific">Saccoglossus kowalevskii</name>
    <name type="common">Acorn worm</name>
    <dbReference type="NCBI Taxonomy" id="10224"/>
    <lineage>
        <taxon>Eukaryota</taxon>
        <taxon>Metazoa</taxon>
        <taxon>Hemichordata</taxon>
        <taxon>Enteropneusta</taxon>
        <taxon>Harrimaniidae</taxon>
        <taxon>Saccoglossus</taxon>
    </lineage>
</organism>
<keyword evidence="2" id="KW-1185">Reference proteome</keyword>
<dbReference type="PANTHER" id="PTHR46928">
    <property type="entry name" value="MESENCHYME-SPECIFIC CELL SURFACE GLYCOPROTEIN"/>
    <property type="match status" value="1"/>
</dbReference>
<proteinExistence type="predicted"/>
<dbReference type="Proteomes" id="UP000694865">
    <property type="component" value="Unplaced"/>
</dbReference>